<organism evidence="7 8">
    <name type="scientific">Orbilia ellipsospora</name>
    <dbReference type="NCBI Taxonomy" id="2528407"/>
    <lineage>
        <taxon>Eukaryota</taxon>
        <taxon>Fungi</taxon>
        <taxon>Dikarya</taxon>
        <taxon>Ascomycota</taxon>
        <taxon>Pezizomycotina</taxon>
        <taxon>Orbiliomycetes</taxon>
        <taxon>Orbiliales</taxon>
        <taxon>Orbiliaceae</taxon>
        <taxon>Orbilia</taxon>
    </lineage>
</organism>
<evidence type="ECO:0000256" key="2">
    <source>
        <dbReference type="ARBA" id="ARBA00012405"/>
    </source>
</evidence>
<dbReference type="EMBL" id="JAVHJO010000008">
    <property type="protein sequence ID" value="KAK6537833.1"/>
    <property type="molecule type" value="Genomic_DNA"/>
</dbReference>
<feature type="domain" description="FAD-binding PCMH-type" evidence="6">
    <location>
        <begin position="35"/>
        <end position="207"/>
    </location>
</feature>
<protein>
    <recommendedName>
        <fullName evidence="2">Delta(24)-sterol reductase</fullName>
        <ecNumber evidence="2">1.3.1.72</ecNumber>
    </recommendedName>
</protein>
<dbReference type="Proteomes" id="UP001365542">
    <property type="component" value="Unassembled WGS sequence"/>
</dbReference>
<dbReference type="PANTHER" id="PTHR10801">
    <property type="entry name" value="24-DEHYDROCHOLESTEROL REDUCTASE"/>
    <property type="match status" value="1"/>
</dbReference>
<dbReference type="GO" id="GO:0071949">
    <property type="term" value="F:FAD binding"/>
    <property type="evidence" value="ECO:0007669"/>
    <property type="project" value="InterPro"/>
</dbReference>
<dbReference type="GO" id="GO:0050614">
    <property type="term" value="F:Delta24-sterol reductase activity"/>
    <property type="evidence" value="ECO:0007669"/>
    <property type="project" value="UniProtKB-EC"/>
</dbReference>
<evidence type="ECO:0000256" key="5">
    <source>
        <dbReference type="ARBA" id="ARBA00023136"/>
    </source>
</evidence>
<proteinExistence type="predicted"/>
<evidence type="ECO:0000313" key="8">
    <source>
        <dbReference type="Proteomes" id="UP001365542"/>
    </source>
</evidence>
<evidence type="ECO:0000256" key="1">
    <source>
        <dbReference type="ARBA" id="ARBA00004167"/>
    </source>
</evidence>
<dbReference type="InterPro" id="IPR016166">
    <property type="entry name" value="FAD-bd_PCMH"/>
</dbReference>
<keyword evidence="8" id="KW-1185">Reference proteome</keyword>
<dbReference type="AlphaFoldDB" id="A0AAV9X6W8"/>
<evidence type="ECO:0000256" key="3">
    <source>
        <dbReference type="ARBA" id="ARBA00022692"/>
    </source>
</evidence>
<dbReference type="InterPro" id="IPR016169">
    <property type="entry name" value="FAD-bd_PCMH_sub2"/>
</dbReference>
<dbReference type="GO" id="GO:0000246">
    <property type="term" value="F:Delta24(24-1) sterol reductase activity"/>
    <property type="evidence" value="ECO:0007669"/>
    <property type="project" value="TreeGrafter"/>
</dbReference>
<dbReference type="Pfam" id="PF01565">
    <property type="entry name" value="FAD_binding_4"/>
    <property type="match status" value="1"/>
</dbReference>
<dbReference type="PANTHER" id="PTHR10801:SF10">
    <property type="entry name" value="FAD BINDING DOMAIN PROTEIN (AFU_ORTHOLOGUE AFUA_6G14300)"/>
    <property type="match status" value="1"/>
</dbReference>
<dbReference type="GO" id="GO:0016020">
    <property type="term" value="C:membrane"/>
    <property type="evidence" value="ECO:0007669"/>
    <property type="project" value="UniProtKB-SubCell"/>
</dbReference>
<accession>A0AAV9X6W8</accession>
<dbReference type="InterPro" id="IPR040165">
    <property type="entry name" value="Diminuto-like"/>
</dbReference>
<keyword evidence="4" id="KW-1133">Transmembrane helix</keyword>
<dbReference type="GO" id="GO:0005737">
    <property type="term" value="C:cytoplasm"/>
    <property type="evidence" value="ECO:0007669"/>
    <property type="project" value="TreeGrafter"/>
</dbReference>
<dbReference type="InterPro" id="IPR006094">
    <property type="entry name" value="Oxid_FAD_bind_N"/>
</dbReference>
<sequence>MIKGRAIAAFDNPSKWMAMCNNCRRRLLSTTTSTYTSPTQSRVDHHNRAVQSISSTVRRFYDRKEKFRISHGSTNSTRPTIRKNVVDTGPLSNVLHVDTASQTVSVEPNVPMDRLVEATLQHGLIPPVVMEFPGITVGGGYAGTSGESSSFKHGFFNHTINSIEMVLADGEVITASPQENSGLFYGAAGALGTLGVTTLVNLQLIPASKYIETTYHPVSNVSQAVETIKSFTANGEAHDYIDGILYSRTNGAIVTGKMSNMVSNHTIQRFSDAKDPWFYLHVQEILEKARGAPVTEVIPIAEYLFRYDRGGFWVGKSAFDYFNFPFNSFTRWWLDDFLHTRMMYKALHASGQSKRYIVQDLAVPYENVEEFVAYATDKFGIWPLWLCPLKQSPVPTMHPHHVTKGNGEQKEMLNVGLWGHCPSHLNFTDANRELEAKLKELGAMKWMYAQTYYTEDEFWEMHDKTWYDALREKYRATSLPSVYDKVKREPEDPFKEKSFEDKLKEAWPISGFYGIKKAIESGLYLDARKSAWKEM</sequence>
<evidence type="ECO:0000313" key="7">
    <source>
        <dbReference type="EMBL" id="KAK6537833.1"/>
    </source>
</evidence>
<keyword evidence="5" id="KW-0472">Membrane</keyword>
<name>A0AAV9X6W8_9PEZI</name>
<dbReference type="EC" id="1.3.1.72" evidence="2"/>
<dbReference type="PROSITE" id="PS51387">
    <property type="entry name" value="FAD_PCMH"/>
    <property type="match status" value="1"/>
</dbReference>
<keyword evidence="3" id="KW-0812">Transmembrane</keyword>
<comment type="subcellular location">
    <subcellularLocation>
        <location evidence="1">Membrane</location>
        <topology evidence="1">Single-pass membrane protein</topology>
    </subcellularLocation>
</comment>
<evidence type="ECO:0000256" key="4">
    <source>
        <dbReference type="ARBA" id="ARBA00022989"/>
    </source>
</evidence>
<evidence type="ECO:0000259" key="6">
    <source>
        <dbReference type="PROSITE" id="PS51387"/>
    </source>
</evidence>
<dbReference type="SUPFAM" id="SSF56176">
    <property type="entry name" value="FAD-binding/transporter-associated domain-like"/>
    <property type="match status" value="1"/>
</dbReference>
<dbReference type="FunFam" id="3.30.465.10:FF:000031">
    <property type="entry name" value="FAD binding domain protein"/>
    <property type="match status" value="1"/>
</dbReference>
<reference evidence="7 8" key="1">
    <citation type="submission" date="2019-10" db="EMBL/GenBank/DDBJ databases">
        <authorList>
            <person name="Palmer J.M."/>
        </authorList>
    </citation>
    <scope>NUCLEOTIDE SEQUENCE [LARGE SCALE GENOMIC DNA]</scope>
    <source>
        <strain evidence="7 8">TWF694</strain>
    </source>
</reference>
<gene>
    <name evidence="7" type="ORF">TWF694_010735</name>
</gene>
<comment type="caution">
    <text evidence="7">The sequence shown here is derived from an EMBL/GenBank/DDBJ whole genome shotgun (WGS) entry which is preliminary data.</text>
</comment>
<dbReference type="Gene3D" id="3.30.465.10">
    <property type="match status" value="1"/>
</dbReference>
<dbReference type="InterPro" id="IPR036318">
    <property type="entry name" value="FAD-bd_PCMH-like_sf"/>
</dbReference>
<dbReference type="GO" id="GO:0008202">
    <property type="term" value="P:steroid metabolic process"/>
    <property type="evidence" value="ECO:0007669"/>
    <property type="project" value="TreeGrafter"/>
</dbReference>